<dbReference type="AlphaFoldDB" id="A0A550CAM1"/>
<evidence type="ECO:0000256" key="1">
    <source>
        <dbReference type="ARBA" id="ARBA00009207"/>
    </source>
</evidence>
<dbReference type="STRING" id="97359.A0A550CAM1"/>
<dbReference type="PANTHER" id="PTHR16487">
    <property type="entry name" value="PPP4R2-RELATED PROTEIN"/>
    <property type="match status" value="1"/>
</dbReference>
<gene>
    <name evidence="3" type="ORF">BD626DRAFT_500711</name>
</gene>
<feature type="region of interest" description="Disordered" evidence="2">
    <location>
        <begin position="223"/>
        <end position="248"/>
    </location>
</feature>
<dbReference type="Proteomes" id="UP000320762">
    <property type="component" value="Unassembled WGS sequence"/>
</dbReference>
<evidence type="ECO:0000313" key="3">
    <source>
        <dbReference type="EMBL" id="TRM61845.1"/>
    </source>
</evidence>
<feature type="region of interest" description="Disordered" evidence="2">
    <location>
        <begin position="162"/>
        <end position="183"/>
    </location>
</feature>
<dbReference type="Pfam" id="PF09184">
    <property type="entry name" value="PPP4R2"/>
    <property type="match status" value="1"/>
</dbReference>
<protein>
    <submittedName>
        <fullName evidence="3">PPP4R2-domain-containing protein</fullName>
    </submittedName>
</protein>
<dbReference type="GO" id="GO:0019888">
    <property type="term" value="F:protein phosphatase regulator activity"/>
    <property type="evidence" value="ECO:0007669"/>
    <property type="project" value="InterPro"/>
</dbReference>
<dbReference type="GO" id="GO:0030289">
    <property type="term" value="C:protein phosphatase 4 complex"/>
    <property type="evidence" value="ECO:0007669"/>
    <property type="project" value="InterPro"/>
</dbReference>
<evidence type="ECO:0000256" key="2">
    <source>
        <dbReference type="SAM" id="MobiDB-lite"/>
    </source>
</evidence>
<sequence>MAGFEYTPEHDALLAEIARTDALPESLPWETLRDAIKHKVDKNITLFLDECKPQPPPPPFPPQSLPMGGLRLAPFPPRKTSQQVPHSPDPPVNFMSTEQAADMRTAIFDQLDQFDTAPPFTLQRVCELCTTPRAHYTSAGKYLRAVERALLVTSGVDAFPPLPPAPAPSGNENDIGAAPPSAGAALSTPTTPMFSPVPFAHADARRAPSPLTLAEPRVIGLVDELDDPRPGHLSDKPTALSTVTDVPG</sequence>
<feature type="compositionally biased region" description="Polar residues" evidence="2">
    <location>
        <begin position="239"/>
        <end position="248"/>
    </location>
</feature>
<organism evidence="3 4">
    <name type="scientific">Schizophyllum amplum</name>
    <dbReference type="NCBI Taxonomy" id="97359"/>
    <lineage>
        <taxon>Eukaryota</taxon>
        <taxon>Fungi</taxon>
        <taxon>Dikarya</taxon>
        <taxon>Basidiomycota</taxon>
        <taxon>Agaricomycotina</taxon>
        <taxon>Agaricomycetes</taxon>
        <taxon>Agaricomycetidae</taxon>
        <taxon>Agaricales</taxon>
        <taxon>Schizophyllaceae</taxon>
        <taxon>Schizophyllum</taxon>
    </lineage>
</organism>
<accession>A0A550CAM1</accession>
<evidence type="ECO:0000313" key="4">
    <source>
        <dbReference type="Proteomes" id="UP000320762"/>
    </source>
</evidence>
<dbReference type="EMBL" id="VDMD01000015">
    <property type="protein sequence ID" value="TRM61845.1"/>
    <property type="molecule type" value="Genomic_DNA"/>
</dbReference>
<dbReference type="PANTHER" id="PTHR16487:SF0">
    <property type="entry name" value="PROTEIN PHOSPHATASE 4 REGULATORY SUBUNIT 2-RELATED"/>
    <property type="match status" value="1"/>
</dbReference>
<comment type="caution">
    <text evidence="3">The sequence shown here is derived from an EMBL/GenBank/DDBJ whole genome shotgun (WGS) entry which is preliminary data.</text>
</comment>
<comment type="similarity">
    <text evidence="1">Belongs to the PPP4R2 family.</text>
</comment>
<proteinExistence type="inferred from homology"/>
<reference evidence="3 4" key="1">
    <citation type="journal article" date="2019" name="New Phytol.">
        <title>Comparative genomics reveals unique wood-decay strategies and fruiting body development in the Schizophyllaceae.</title>
        <authorList>
            <person name="Almasi E."/>
            <person name="Sahu N."/>
            <person name="Krizsan K."/>
            <person name="Balint B."/>
            <person name="Kovacs G.M."/>
            <person name="Kiss B."/>
            <person name="Cseklye J."/>
            <person name="Drula E."/>
            <person name="Henrissat B."/>
            <person name="Nagy I."/>
            <person name="Chovatia M."/>
            <person name="Adam C."/>
            <person name="LaButti K."/>
            <person name="Lipzen A."/>
            <person name="Riley R."/>
            <person name="Grigoriev I.V."/>
            <person name="Nagy L.G."/>
        </authorList>
    </citation>
    <scope>NUCLEOTIDE SEQUENCE [LARGE SCALE GENOMIC DNA]</scope>
    <source>
        <strain evidence="3 4">NL-1724</strain>
    </source>
</reference>
<keyword evidence="4" id="KW-1185">Reference proteome</keyword>
<dbReference type="GO" id="GO:0005634">
    <property type="term" value="C:nucleus"/>
    <property type="evidence" value="ECO:0007669"/>
    <property type="project" value="TreeGrafter"/>
</dbReference>
<dbReference type="InterPro" id="IPR015267">
    <property type="entry name" value="PPP4R2"/>
</dbReference>
<dbReference type="GO" id="GO:0005737">
    <property type="term" value="C:cytoplasm"/>
    <property type="evidence" value="ECO:0007669"/>
    <property type="project" value="TreeGrafter"/>
</dbReference>
<dbReference type="OrthoDB" id="341898at2759"/>
<name>A0A550CAM1_9AGAR</name>